<dbReference type="OrthoDB" id="414418at2759"/>
<protein>
    <recommendedName>
        <fullName evidence="3">Phosphoglycerate mutase-like protein</fullName>
    </recommendedName>
</protein>
<reference evidence="1 2" key="1">
    <citation type="submission" date="2014-02" db="EMBL/GenBank/DDBJ databases">
        <title>Transposable element dynamics among asymbiotic and ectomycorrhizal Amanita fungi.</title>
        <authorList>
            <consortium name="DOE Joint Genome Institute"/>
            <person name="Hess J."/>
            <person name="Skrede I."/>
            <person name="Wolfe B."/>
            <person name="LaButti K."/>
            <person name="Ohm R.A."/>
            <person name="Grigoriev I.V."/>
            <person name="Pringle A."/>
        </authorList>
    </citation>
    <scope>NUCLEOTIDE SEQUENCE [LARGE SCALE GENOMIC DNA]</scope>
    <source>
        <strain evidence="1 2">SKay4041</strain>
    </source>
</reference>
<evidence type="ECO:0000313" key="1">
    <source>
        <dbReference type="EMBL" id="PFH54517.1"/>
    </source>
</evidence>
<organism evidence="1 2">
    <name type="scientific">Amanita thiersii Skay4041</name>
    <dbReference type="NCBI Taxonomy" id="703135"/>
    <lineage>
        <taxon>Eukaryota</taxon>
        <taxon>Fungi</taxon>
        <taxon>Dikarya</taxon>
        <taxon>Basidiomycota</taxon>
        <taxon>Agaricomycotina</taxon>
        <taxon>Agaricomycetes</taxon>
        <taxon>Agaricomycetidae</taxon>
        <taxon>Agaricales</taxon>
        <taxon>Pluteineae</taxon>
        <taxon>Amanitaceae</taxon>
        <taxon>Amanita</taxon>
    </lineage>
</organism>
<dbReference type="Gene3D" id="3.40.50.1240">
    <property type="entry name" value="Phosphoglycerate mutase-like"/>
    <property type="match status" value="1"/>
</dbReference>
<dbReference type="CDD" id="cd07067">
    <property type="entry name" value="HP_PGM_like"/>
    <property type="match status" value="1"/>
</dbReference>
<accession>A0A2A9P0J3</accession>
<dbReference type="EMBL" id="KZ301969">
    <property type="protein sequence ID" value="PFH54517.1"/>
    <property type="molecule type" value="Genomic_DNA"/>
</dbReference>
<sequence length="273" mass="30545">MTIEKIYIVRHGFRLNWISTNWTSETGLPRDPPLAAYGVTQANELAAYFLSLPAEEQPTAIFSSPYYRCLQTAKPTANDLKLPVFVEHGLSEWYSPVAPNTGLHPRPGSASSLQQHFPEIDPFTWSSIYYPSRKGEDVETVHNRAETFLRAFVPYIEHVLPLEKHRRLLLVTHAATVITLARALSGIRDLPIRAGCCTLTEFVRSTYKREDTIGIWKSLKLADGSPLSGGVLRDWGFEDIEIANGKVVDDPGVLESENELDDPVGLQIPQSKM</sequence>
<dbReference type="SUPFAM" id="SSF53254">
    <property type="entry name" value="Phosphoglycerate mutase-like"/>
    <property type="match status" value="1"/>
</dbReference>
<keyword evidence="2" id="KW-1185">Reference proteome</keyword>
<dbReference type="PANTHER" id="PTHR16469">
    <property type="entry name" value="UBIQUITIN-ASSOCIATED AND SH3 DOMAIN-CONTAINING BA-RELATED"/>
    <property type="match status" value="1"/>
</dbReference>
<dbReference type="PANTHER" id="PTHR16469:SF51">
    <property type="entry name" value="TRANSCRIPTION FACTOR TAU 55 KDA SUBUNIT"/>
    <property type="match status" value="1"/>
</dbReference>
<gene>
    <name evidence="1" type="ORF">AMATHDRAFT_134533</name>
</gene>
<dbReference type="InterPro" id="IPR029033">
    <property type="entry name" value="His_PPase_superfam"/>
</dbReference>
<dbReference type="InterPro" id="IPR013078">
    <property type="entry name" value="His_Pase_superF_clade-1"/>
</dbReference>
<dbReference type="SMART" id="SM00855">
    <property type="entry name" value="PGAM"/>
    <property type="match status" value="1"/>
</dbReference>
<evidence type="ECO:0000313" key="2">
    <source>
        <dbReference type="Proteomes" id="UP000242287"/>
    </source>
</evidence>
<dbReference type="AlphaFoldDB" id="A0A2A9P0J3"/>
<dbReference type="STRING" id="703135.A0A2A9P0J3"/>
<proteinExistence type="predicted"/>
<dbReference type="Proteomes" id="UP000242287">
    <property type="component" value="Unassembled WGS sequence"/>
</dbReference>
<dbReference type="Pfam" id="PF00300">
    <property type="entry name" value="His_Phos_1"/>
    <property type="match status" value="1"/>
</dbReference>
<dbReference type="InterPro" id="IPR051710">
    <property type="entry name" value="Phosphatase_SH3-domain"/>
</dbReference>
<evidence type="ECO:0008006" key="3">
    <source>
        <dbReference type="Google" id="ProtNLM"/>
    </source>
</evidence>
<name>A0A2A9P0J3_9AGAR</name>